<dbReference type="PATRIC" id="fig|265726.11.peg.2040"/>
<dbReference type="GO" id="GO:0016747">
    <property type="term" value="F:acyltransferase activity, transferring groups other than amino-acyl groups"/>
    <property type="evidence" value="ECO:0007669"/>
    <property type="project" value="InterPro"/>
</dbReference>
<comment type="caution">
    <text evidence="2">The sequence shown here is derived from an EMBL/GenBank/DDBJ whole genome shotgun (WGS) entry which is preliminary data.</text>
</comment>
<sequence>MIIRQVSLNDAEKLVALFHLLDTETAFMLFEPGERQLTAEQQRKQLSEFVDSNQQTMFVAENDAGEIAGFIVGVGGKMNRIRHSLYCVIGLRNSAQGKGIGRQLMTTLEAWASHHDFHRLELTVMAHNARARQLYTSAGFAEEGIKRDAMRVDGKYVDEIYMAKLLNANSAK</sequence>
<organism evidence="2 3">
    <name type="scientific">Photobacterium halotolerans</name>
    <dbReference type="NCBI Taxonomy" id="265726"/>
    <lineage>
        <taxon>Bacteria</taxon>
        <taxon>Pseudomonadati</taxon>
        <taxon>Pseudomonadota</taxon>
        <taxon>Gammaproteobacteria</taxon>
        <taxon>Vibrionales</taxon>
        <taxon>Vibrionaceae</taxon>
        <taxon>Photobacterium</taxon>
    </lineage>
</organism>
<dbReference type="Gene3D" id="3.40.630.30">
    <property type="match status" value="1"/>
</dbReference>
<dbReference type="OrthoDB" id="336415at2"/>
<reference evidence="2 3" key="1">
    <citation type="submission" date="2014-12" db="EMBL/GenBank/DDBJ databases">
        <title>Mercury Reductase activity and rhizosphere competence traits in the genome of root associated Photobacterium halotolerans MELD1.</title>
        <authorList>
            <person name="Mathew D.C."/>
            <person name="Huang C.-C."/>
        </authorList>
    </citation>
    <scope>NUCLEOTIDE SEQUENCE [LARGE SCALE GENOMIC DNA]</scope>
    <source>
        <strain evidence="2 3">MELD1</strain>
    </source>
</reference>
<keyword evidence="2" id="KW-0808">Transferase</keyword>
<dbReference type="EMBL" id="JWYV01000002">
    <property type="protein sequence ID" value="KKD00880.1"/>
    <property type="molecule type" value="Genomic_DNA"/>
</dbReference>
<dbReference type="SUPFAM" id="SSF55729">
    <property type="entry name" value="Acyl-CoA N-acyltransferases (Nat)"/>
    <property type="match status" value="1"/>
</dbReference>
<dbReference type="PROSITE" id="PS51186">
    <property type="entry name" value="GNAT"/>
    <property type="match status" value="1"/>
</dbReference>
<proteinExistence type="predicted"/>
<evidence type="ECO:0000259" key="1">
    <source>
        <dbReference type="PROSITE" id="PS51186"/>
    </source>
</evidence>
<dbReference type="RefSeq" id="WP_046219245.1">
    <property type="nucleotide sequence ID" value="NZ_JWYV01000002.1"/>
</dbReference>
<dbReference type="Proteomes" id="UP000033633">
    <property type="component" value="Unassembled WGS sequence"/>
</dbReference>
<feature type="domain" description="N-acetyltransferase" evidence="1">
    <location>
        <begin position="1"/>
        <end position="167"/>
    </location>
</feature>
<name>A0A0F5VHB5_9GAMM</name>
<dbReference type="CDD" id="cd04301">
    <property type="entry name" value="NAT_SF"/>
    <property type="match status" value="1"/>
</dbReference>
<dbReference type="AlphaFoldDB" id="A0A0F5VHB5"/>
<dbReference type="STRING" id="265726.KY46_03470"/>
<protein>
    <submittedName>
        <fullName evidence="2">GCN5 family acetyltransferase</fullName>
    </submittedName>
</protein>
<keyword evidence="3" id="KW-1185">Reference proteome</keyword>
<dbReference type="InterPro" id="IPR016181">
    <property type="entry name" value="Acyl_CoA_acyltransferase"/>
</dbReference>
<evidence type="ECO:0000313" key="2">
    <source>
        <dbReference type="EMBL" id="KKD00880.1"/>
    </source>
</evidence>
<dbReference type="InterPro" id="IPR000182">
    <property type="entry name" value="GNAT_dom"/>
</dbReference>
<evidence type="ECO:0000313" key="3">
    <source>
        <dbReference type="Proteomes" id="UP000033633"/>
    </source>
</evidence>
<dbReference type="Pfam" id="PF00583">
    <property type="entry name" value="Acetyltransf_1"/>
    <property type="match status" value="1"/>
</dbReference>
<accession>A0A0F5VHB5</accession>
<dbReference type="PANTHER" id="PTHR43415">
    <property type="entry name" value="SPERMIDINE N(1)-ACETYLTRANSFERASE"/>
    <property type="match status" value="1"/>
</dbReference>
<dbReference type="PANTHER" id="PTHR43415:SF3">
    <property type="entry name" value="GNAT-FAMILY ACETYLTRANSFERASE"/>
    <property type="match status" value="1"/>
</dbReference>
<gene>
    <name evidence="2" type="ORF">KY46_03470</name>
</gene>